<evidence type="ECO:0000313" key="9">
    <source>
        <dbReference type="Proteomes" id="UP000002216"/>
    </source>
</evidence>
<evidence type="ECO:0000256" key="3">
    <source>
        <dbReference type="ARBA" id="ARBA00023015"/>
    </source>
</evidence>
<evidence type="ECO:0000256" key="6">
    <source>
        <dbReference type="PROSITE-ProRule" id="PRU00169"/>
    </source>
</evidence>
<keyword evidence="1 6" id="KW-0597">Phosphoprotein</keyword>
<sequence>MHSRLMIIDDEEHIRSALACFLEDFEDFHVRSAHSAELALQELRREQADLCIVDIRLPAMNGPEFIRVCREQGLCRHHILHTGSTDFRLYVDIETLGMCDADVFQKPCDSMVMLERIRKVLRDR</sequence>
<dbReference type="Gene3D" id="3.40.50.2300">
    <property type="match status" value="1"/>
</dbReference>
<dbReference type="EMBL" id="CP001629">
    <property type="protein sequence ID" value="ACU88838.1"/>
    <property type="molecule type" value="Genomic_DNA"/>
</dbReference>
<organism evidence="8 9">
    <name type="scientific">Desulfomicrobium baculatum (strain DSM 4028 / VKM B-1378 / X)</name>
    <name type="common">Desulfovibrio baculatus</name>
    <dbReference type="NCBI Taxonomy" id="525897"/>
    <lineage>
        <taxon>Bacteria</taxon>
        <taxon>Pseudomonadati</taxon>
        <taxon>Thermodesulfobacteriota</taxon>
        <taxon>Desulfovibrionia</taxon>
        <taxon>Desulfovibrionales</taxon>
        <taxon>Desulfomicrobiaceae</taxon>
        <taxon>Desulfomicrobium</taxon>
    </lineage>
</organism>
<proteinExistence type="predicted"/>
<dbReference type="PROSITE" id="PS50110">
    <property type="entry name" value="RESPONSE_REGULATORY"/>
    <property type="match status" value="1"/>
</dbReference>
<dbReference type="SMART" id="SM00448">
    <property type="entry name" value="REC"/>
    <property type="match status" value="1"/>
</dbReference>
<feature type="modified residue" description="4-aspartylphosphate" evidence="6">
    <location>
        <position position="54"/>
    </location>
</feature>
<dbReference type="PANTHER" id="PTHR48111:SF1">
    <property type="entry name" value="TWO-COMPONENT RESPONSE REGULATOR ORR33"/>
    <property type="match status" value="1"/>
</dbReference>
<name>C7LN68_DESBD</name>
<dbReference type="GO" id="GO:0000976">
    <property type="term" value="F:transcription cis-regulatory region binding"/>
    <property type="evidence" value="ECO:0007669"/>
    <property type="project" value="TreeGrafter"/>
</dbReference>
<keyword evidence="5" id="KW-0804">Transcription</keyword>
<dbReference type="PANTHER" id="PTHR48111">
    <property type="entry name" value="REGULATOR OF RPOS"/>
    <property type="match status" value="1"/>
</dbReference>
<dbReference type="GO" id="GO:0006355">
    <property type="term" value="P:regulation of DNA-templated transcription"/>
    <property type="evidence" value="ECO:0007669"/>
    <property type="project" value="TreeGrafter"/>
</dbReference>
<evidence type="ECO:0000256" key="4">
    <source>
        <dbReference type="ARBA" id="ARBA00023125"/>
    </source>
</evidence>
<evidence type="ECO:0000256" key="5">
    <source>
        <dbReference type="ARBA" id="ARBA00023163"/>
    </source>
</evidence>
<dbReference type="eggNOG" id="COG0745">
    <property type="taxonomic scope" value="Bacteria"/>
</dbReference>
<dbReference type="GO" id="GO:0032993">
    <property type="term" value="C:protein-DNA complex"/>
    <property type="evidence" value="ECO:0007669"/>
    <property type="project" value="TreeGrafter"/>
</dbReference>
<evidence type="ECO:0000256" key="1">
    <source>
        <dbReference type="ARBA" id="ARBA00022553"/>
    </source>
</evidence>
<protein>
    <submittedName>
        <fullName evidence="8">Response regulator receiver protein</fullName>
    </submittedName>
</protein>
<dbReference type="KEGG" id="dba:Dbac_0715"/>
<dbReference type="InterPro" id="IPR001789">
    <property type="entry name" value="Sig_transdc_resp-reg_receiver"/>
</dbReference>
<dbReference type="HOGENOM" id="CLU_000445_69_8_7"/>
<gene>
    <name evidence="8" type="ordered locus">Dbac_0715</name>
</gene>
<dbReference type="InterPro" id="IPR039420">
    <property type="entry name" value="WalR-like"/>
</dbReference>
<reference evidence="8 9" key="1">
    <citation type="journal article" date="2009" name="Stand. Genomic Sci.">
        <title>Complete genome sequence of Desulfomicrobium baculatum type strain (X).</title>
        <authorList>
            <person name="Copeland A."/>
            <person name="Spring S."/>
            <person name="Goker M."/>
            <person name="Schneider S."/>
            <person name="Lapidus A."/>
            <person name="Del Rio T.G."/>
            <person name="Tice H."/>
            <person name="Cheng J.F."/>
            <person name="Chen F."/>
            <person name="Nolan M."/>
            <person name="Bruce D."/>
            <person name="Goodwin L."/>
            <person name="Pitluck S."/>
            <person name="Ivanova N."/>
            <person name="Mavrommatis K."/>
            <person name="Ovchinnikova G."/>
            <person name="Pati A."/>
            <person name="Chen A."/>
            <person name="Palaniappan K."/>
            <person name="Land M."/>
            <person name="Hauser L."/>
            <person name="Chang Y.J."/>
            <person name="Jeffries C.C."/>
            <person name="Meincke L."/>
            <person name="Sims D."/>
            <person name="Brettin T."/>
            <person name="Detter J.C."/>
            <person name="Han C."/>
            <person name="Chain P."/>
            <person name="Bristow J."/>
            <person name="Eisen J.A."/>
            <person name="Markowitz V."/>
            <person name="Hugenholtz P."/>
            <person name="Kyrpides N.C."/>
            <person name="Klenk H.P."/>
            <person name="Lucas S."/>
        </authorList>
    </citation>
    <scope>NUCLEOTIDE SEQUENCE [LARGE SCALE GENOMIC DNA]</scope>
    <source>
        <strain evidence="9">DSM 4028 / VKM B-1378 / X</strain>
    </source>
</reference>
<accession>C7LN68</accession>
<dbReference type="InterPro" id="IPR011006">
    <property type="entry name" value="CheY-like_superfamily"/>
</dbReference>
<keyword evidence="4" id="KW-0238">DNA-binding</keyword>
<feature type="domain" description="Response regulatory" evidence="7">
    <location>
        <begin position="4"/>
        <end position="121"/>
    </location>
</feature>
<keyword evidence="2" id="KW-0902">Two-component regulatory system</keyword>
<keyword evidence="9" id="KW-1185">Reference proteome</keyword>
<dbReference type="AlphaFoldDB" id="C7LN68"/>
<dbReference type="Proteomes" id="UP000002216">
    <property type="component" value="Chromosome"/>
</dbReference>
<dbReference type="STRING" id="525897.Dbac_0715"/>
<dbReference type="Pfam" id="PF00072">
    <property type="entry name" value="Response_reg"/>
    <property type="match status" value="1"/>
</dbReference>
<evidence type="ECO:0000313" key="8">
    <source>
        <dbReference type="EMBL" id="ACU88838.1"/>
    </source>
</evidence>
<keyword evidence="3" id="KW-0805">Transcription regulation</keyword>
<evidence type="ECO:0000259" key="7">
    <source>
        <dbReference type="PROSITE" id="PS50110"/>
    </source>
</evidence>
<dbReference type="GO" id="GO:0000156">
    <property type="term" value="F:phosphorelay response regulator activity"/>
    <property type="evidence" value="ECO:0007669"/>
    <property type="project" value="TreeGrafter"/>
</dbReference>
<dbReference type="RefSeq" id="WP_015772938.1">
    <property type="nucleotide sequence ID" value="NC_013173.1"/>
</dbReference>
<dbReference type="SUPFAM" id="SSF52172">
    <property type="entry name" value="CheY-like"/>
    <property type="match status" value="1"/>
</dbReference>
<dbReference type="GO" id="GO:0005829">
    <property type="term" value="C:cytosol"/>
    <property type="evidence" value="ECO:0007669"/>
    <property type="project" value="TreeGrafter"/>
</dbReference>
<evidence type="ECO:0000256" key="2">
    <source>
        <dbReference type="ARBA" id="ARBA00023012"/>
    </source>
</evidence>